<name>A0A150GM75_GONPE</name>
<dbReference type="GO" id="GO:0030148">
    <property type="term" value="P:sphingolipid biosynthetic process"/>
    <property type="evidence" value="ECO:0007669"/>
    <property type="project" value="TreeGrafter"/>
</dbReference>
<dbReference type="InterPro" id="IPR036291">
    <property type="entry name" value="NAD(P)-bd_dom_sf"/>
</dbReference>
<dbReference type="EMBL" id="LSYV01000015">
    <property type="protein sequence ID" value="KXZ50855.1"/>
    <property type="molecule type" value="Genomic_DNA"/>
</dbReference>
<dbReference type="OrthoDB" id="37659at2759"/>
<dbReference type="PRINTS" id="PR00081">
    <property type="entry name" value="GDHRDH"/>
</dbReference>
<evidence type="ECO:0000256" key="1">
    <source>
        <dbReference type="RuleBase" id="RU000363"/>
    </source>
</evidence>
<accession>A0A150GM75</accession>
<dbReference type="GO" id="GO:0005789">
    <property type="term" value="C:endoplasmic reticulum membrane"/>
    <property type="evidence" value="ECO:0007669"/>
    <property type="project" value="TreeGrafter"/>
</dbReference>
<reference evidence="4" key="1">
    <citation type="journal article" date="2016" name="Nat. Commun.">
        <title>The Gonium pectorale genome demonstrates co-option of cell cycle regulation during the evolution of multicellularity.</title>
        <authorList>
            <person name="Hanschen E.R."/>
            <person name="Marriage T.N."/>
            <person name="Ferris P.J."/>
            <person name="Hamaji T."/>
            <person name="Toyoda A."/>
            <person name="Fujiyama A."/>
            <person name="Neme R."/>
            <person name="Noguchi H."/>
            <person name="Minakuchi Y."/>
            <person name="Suzuki M."/>
            <person name="Kawai-Toyooka H."/>
            <person name="Smith D.R."/>
            <person name="Sparks H."/>
            <person name="Anderson J."/>
            <person name="Bakaric R."/>
            <person name="Luria V."/>
            <person name="Karger A."/>
            <person name="Kirschner M.W."/>
            <person name="Durand P.M."/>
            <person name="Michod R.E."/>
            <person name="Nozaki H."/>
            <person name="Olson B.J."/>
        </authorList>
    </citation>
    <scope>NUCLEOTIDE SEQUENCE [LARGE SCALE GENOMIC DNA]</scope>
    <source>
        <strain evidence="4">NIES-2863</strain>
    </source>
</reference>
<dbReference type="SUPFAM" id="SSF51735">
    <property type="entry name" value="NAD(P)-binding Rossmann-fold domains"/>
    <property type="match status" value="1"/>
</dbReference>
<keyword evidence="2" id="KW-0472">Membrane</keyword>
<dbReference type="STRING" id="33097.A0A150GM75"/>
<dbReference type="Gene3D" id="3.40.50.720">
    <property type="entry name" value="NAD(P)-binding Rossmann-like Domain"/>
    <property type="match status" value="1"/>
</dbReference>
<keyword evidence="2" id="KW-1133">Transmembrane helix</keyword>
<evidence type="ECO:0000313" key="3">
    <source>
        <dbReference type="EMBL" id="KXZ50855.1"/>
    </source>
</evidence>
<evidence type="ECO:0000313" key="4">
    <source>
        <dbReference type="Proteomes" id="UP000075714"/>
    </source>
</evidence>
<dbReference type="GO" id="GO:0006666">
    <property type="term" value="P:3-keto-sphinganine metabolic process"/>
    <property type="evidence" value="ECO:0007669"/>
    <property type="project" value="TreeGrafter"/>
</dbReference>
<keyword evidence="4" id="KW-1185">Reference proteome</keyword>
<dbReference type="GO" id="GO:0047560">
    <property type="term" value="F:3-dehydrosphinganine reductase activity"/>
    <property type="evidence" value="ECO:0007669"/>
    <property type="project" value="TreeGrafter"/>
</dbReference>
<sequence>MAPGSTDLWHTGMKVRQALSSAVQEQGPVDLLICNAGTARLGYFHELDLDAFSQQMQLNYFGVLNVVHTLYGDMVRRNQGHICIVGSALSTFGLVGYTAYCPSKYAVKGLADSLRSELQGTAVKVSFAAPPDTDTPGFTEENKAKPPETKEISETGATLFKPERVASVLMDGIRRGAYLLPNPDPGLQFHATATKGFLPRSFPGVLLDMLVGLVAPLAHWGFGAMFDRVSRRHAQRRFAALWGA</sequence>
<proteinExistence type="inferred from homology"/>
<dbReference type="PANTHER" id="PTHR43550">
    <property type="entry name" value="3-KETODIHYDROSPHINGOSINE REDUCTASE"/>
    <property type="match status" value="1"/>
</dbReference>
<protein>
    <submittedName>
        <fullName evidence="3">Uncharacterized protein</fullName>
    </submittedName>
</protein>
<gene>
    <name evidence="3" type="ORF">GPECTOR_14g107</name>
</gene>
<keyword evidence="2" id="KW-0812">Transmembrane</keyword>
<comment type="caution">
    <text evidence="3">The sequence shown here is derived from an EMBL/GenBank/DDBJ whole genome shotgun (WGS) entry which is preliminary data.</text>
</comment>
<dbReference type="AlphaFoldDB" id="A0A150GM75"/>
<organism evidence="3 4">
    <name type="scientific">Gonium pectorale</name>
    <name type="common">Green alga</name>
    <dbReference type="NCBI Taxonomy" id="33097"/>
    <lineage>
        <taxon>Eukaryota</taxon>
        <taxon>Viridiplantae</taxon>
        <taxon>Chlorophyta</taxon>
        <taxon>core chlorophytes</taxon>
        <taxon>Chlorophyceae</taxon>
        <taxon>CS clade</taxon>
        <taxon>Chlamydomonadales</taxon>
        <taxon>Volvocaceae</taxon>
        <taxon>Gonium</taxon>
    </lineage>
</organism>
<dbReference type="PANTHER" id="PTHR43550:SF3">
    <property type="entry name" value="3-KETODIHYDROSPHINGOSINE REDUCTASE"/>
    <property type="match status" value="1"/>
</dbReference>
<dbReference type="Pfam" id="PF00106">
    <property type="entry name" value="adh_short"/>
    <property type="match status" value="1"/>
</dbReference>
<dbReference type="Proteomes" id="UP000075714">
    <property type="component" value="Unassembled WGS sequence"/>
</dbReference>
<dbReference type="InterPro" id="IPR002347">
    <property type="entry name" value="SDR_fam"/>
</dbReference>
<comment type="similarity">
    <text evidence="1">Belongs to the short-chain dehydrogenases/reductases (SDR) family.</text>
</comment>
<dbReference type="PRINTS" id="PR00080">
    <property type="entry name" value="SDRFAMILY"/>
</dbReference>
<feature type="transmembrane region" description="Helical" evidence="2">
    <location>
        <begin position="205"/>
        <end position="226"/>
    </location>
</feature>
<evidence type="ECO:0000256" key="2">
    <source>
        <dbReference type="SAM" id="Phobius"/>
    </source>
</evidence>